<dbReference type="InterPro" id="IPR005467">
    <property type="entry name" value="His_kinase_dom"/>
</dbReference>
<keyword evidence="6 11" id="KW-0418">Kinase</keyword>
<dbReference type="SUPFAM" id="SSF47384">
    <property type="entry name" value="Homodimeric domain of signal transducing histidine kinase"/>
    <property type="match status" value="1"/>
</dbReference>
<evidence type="ECO:0000256" key="7">
    <source>
        <dbReference type="ARBA" id="ARBA00023012"/>
    </source>
</evidence>
<proteinExistence type="predicted"/>
<comment type="subcellular location">
    <subcellularLocation>
        <location evidence="2">Membrane</location>
    </subcellularLocation>
</comment>
<accession>A0A398CZL7</accession>
<dbReference type="SMART" id="SM00388">
    <property type="entry name" value="HisKA"/>
    <property type="match status" value="1"/>
</dbReference>
<dbReference type="InterPro" id="IPR050351">
    <property type="entry name" value="BphY/WalK/GraS-like"/>
</dbReference>
<dbReference type="InterPro" id="IPR036097">
    <property type="entry name" value="HisK_dim/P_sf"/>
</dbReference>
<dbReference type="CDD" id="cd06225">
    <property type="entry name" value="HAMP"/>
    <property type="match status" value="1"/>
</dbReference>
<dbReference type="SUPFAM" id="SSF158472">
    <property type="entry name" value="HAMP domain-like"/>
    <property type="match status" value="1"/>
</dbReference>
<dbReference type="EMBL" id="QXIS01000006">
    <property type="protein sequence ID" value="RIE06709.1"/>
    <property type="molecule type" value="Genomic_DNA"/>
</dbReference>
<dbReference type="PROSITE" id="PS50885">
    <property type="entry name" value="HAMP"/>
    <property type="match status" value="1"/>
</dbReference>
<dbReference type="Gene3D" id="6.10.340.10">
    <property type="match status" value="1"/>
</dbReference>
<dbReference type="CDD" id="cd00082">
    <property type="entry name" value="HisKA"/>
    <property type="match status" value="1"/>
</dbReference>
<dbReference type="InterPro" id="IPR003660">
    <property type="entry name" value="HAMP_dom"/>
</dbReference>
<organism evidence="11 12">
    <name type="scientific">Candidatus Cryosericum terrychapinii</name>
    <dbReference type="NCBI Taxonomy" id="2290919"/>
    <lineage>
        <taxon>Bacteria</taxon>
        <taxon>Pseudomonadati</taxon>
        <taxon>Caldisericota/Cryosericota group</taxon>
        <taxon>Candidatus Cryosericota</taxon>
        <taxon>Candidatus Cryosericia</taxon>
        <taxon>Candidatus Cryosericales</taxon>
        <taxon>Candidatus Cryosericaceae</taxon>
        <taxon>Candidatus Cryosericum</taxon>
    </lineage>
</organism>
<dbReference type="InterPro" id="IPR003661">
    <property type="entry name" value="HisK_dim/P_dom"/>
</dbReference>
<evidence type="ECO:0000256" key="3">
    <source>
        <dbReference type="ARBA" id="ARBA00012438"/>
    </source>
</evidence>
<evidence type="ECO:0000259" key="10">
    <source>
        <dbReference type="PROSITE" id="PS50885"/>
    </source>
</evidence>
<dbReference type="Gene3D" id="3.30.565.10">
    <property type="entry name" value="Histidine kinase-like ATPase, C-terminal domain"/>
    <property type="match status" value="1"/>
</dbReference>
<keyword evidence="7" id="KW-0902">Two-component regulatory system</keyword>
<dbReference type="Proteomes" id="UP000266328">
    <property type="component" value="Unassembled WGS sequence"/>
</dbReference>
<evidence type="ECO:0000256" key="2">
    <source>
        <dbReference type="ARBA" id="ARBA00004370"/>
    </source>
</evidence>
<dbReference type="InterPro" id="IPR036890">
    <property type="entry name" value="HATPase_C_sf"/>
</dbReference>
<dbReference type="GO" id="GO:0016036">
    <property type="term" value="P:cellular response to phosphate starvation"/>
    <property type="evidence" value="ECO:0007669"/>
    <property type="project" value="TreeGrafter"/>
</dbReference>
<feature type="transmembrane region" description="Helical" evidence="8">
    <location>
        <begin position="12"/>
        <end position="35"/>
    </location>
</feature>
<evidence type="ECO:0000256" key="5">
    <source>
        <dbReference type="ARBA" id="ARBA00022679"/>
    </source>
</evidence>
<dbReference type="GO" id="GO:0005886">
    <property type="term" value="C:plasma membrane"/>
    <property type="evidence" value="ECO:0007669"/>
    <property type="project" value="TreeGrafter"/>
</dbReference>
<dbReference type="InterPro" id="IPR003594">
    <property type="entry name" value="HATPase_dom"/>
</dbReference>
<evidence type="ECO:0000259" key="9">
    <source>
        <dbReference type="PROSITE" id="PS50109"/>
    </source>
</evidence>
<dbReference type="Pfam" id="PF02518">
    <property type="entry name" value="HATPase_c"/>
    <property type="match status" value="1"/>
</dbReference>
<evidence type="ECO:0000256" key="8">
    <source>
        <dbReference type="SAM" id="Phobius"/>
    </source>
</evidence>
<dbReference type="PRINTS" id="PR00344">
    <property type="entry name" value="BCTRLSENSOR"/>
</dbReference>
<evidence type="ECO:0000256" key="6">
    <source>
        <dbReference type="ARBA" id="ARBA00022777"/>
    </source>
</evidence>
<dbReference type="AlphaFoldDB" id="A0A398CZL7"/>
<protein>
    <recommendedName>
        <fullName evidence="3">histidine kinase</fullName>
        <ecNumber evidence="3">2.7.13.3</ecNumber>
    </recommendedName>
</protein>
<evidence type="ECO:0000256" key="1">
    <source>
        <dbReference type="ARBA" id="ARBA00000085"/>
    </source>
</evidence>
<dbReference type="Pfam" id="PF00672">
    <property type="entry name" value="HAMP"/>
    <property type="match status" value="1"/>
</dbReference>
<keyword evidence="12" id="KW-1185">Reference proteome</keyword>
<dbReference type="FunFam" id="3.30.565.10:FF:000006">
    <property type="entry name" value="Sensor histidine kinase WalK"/>
    <property type="match status" value="1"/>
</dbReference>
<keyword evidence="8" id="KW-1133">Transmembrane helix</keyword>
<dbReference type="PANTHER" id="PTHR45453">
    <property type="entry name" value="PHOSPHATE REGULON SENSOR PROTEIN PHOR"/>
    <property type="match status" value="1"/>
</dbReference>
<keyword evidence="8" id="KW-0812">Transmembrane</keyword>
<feature type="transmembrane region" description="Helical" evidence="8">
    <location>
        <begin position="77"/>
        <end position="97"/>
    </location>
</feature>
<feature type="domain" description="HAMP" evidence="10">
    <location>
        <begin position="99"/>
        <end position="152"/>
    </location>
</feature>
<dbReference type="GO" id="GO:0004721">
    <property type="term" value="F:phosphoprotein phosphatase activity"/>
    <property type="evidence" value="ECO:0007669"/>
    <property type="project" value="TreeGrafter"/>
</dbReference>
<evidence type="ECO:0000256" key="4">
    <source>
        <dbReference type="ARBA" id="ARBA00022553"/>
    </source>
</evidence>
<dbReference type="GO" id="GO:0000155">
    <property type="term" value="F:phosphorelay sensor kinase activity"/>
    <property type="evidence" value="ECO:0007669"/>
    <property type="project" value="InterPro"/>
</dbReference>
<sequence length="388" mass="42930">MKKTSSFHTRLILSYAALLVLVMVLSITVADAFFIRAFKTFLAGGYGSPFGIKSMVIEPNSYLLTTTYLKFHDMMRLSVWIGGCAVMLIALGVASWFTRRFSQPISGFASFADRIGHGDYGAQISNNQGLREFAELSDSLNHMAHELKCRDEVEQELFSNLSHELRTPVTVIKGYMEALDAELISNPQELHSAAEAISQETANLEVMINELRQLAQIDNNAVMPEKSDFDVDKLLGYIWRRFAPIAAARGVLLPHQFEAHVRVHLDRQLLDRAVANLLSNAITATPSGHFVTLSSAVHESRGVNIVVEDTGSGIPQEDLAHVFDRFFRGDRSRNRRSGGLGLGLPIAKDLVEIEGGRLDIRSTVNVGTRVTISYPRSVIVRDESLLAS</sequence>
<comment type="caution">
    <text evidence="11">The sequence shown here is derived from an EMBL/GenBank/DDBJ whole genome shotgun (WGS) entry which is preliminary data.</text>
</comment>
<dbReference type="PROSITE" id="PS50109">
    <property type="entry name" value="HIS_KIN"/>
    <property type="match status" value="1"/>
</dbReference>
<dbReference type="Pfam" id="PF00512">
    <property type="entry name" value="HisKA"/>
    <property type="match status" value="1"/>
</dbReference>
<evidence type="ECO:0000313" key="12">
    <source>
        <dbReference type="Proteomes" id="UP000266328"/>
    </source>
</evidence>
<gene>
    <name evidence="11" type="ORF">SMC7_01495</name>
</gene>
<dbReference type="SMART" id="SM00387">
    <property type="entry name" value="HATPase_c"/>
    <property type="match status" value="1"/>
</dbReference>
<comment type="catalytic activity">
    <reaction evidence="1">
        <text>ATP + protein L-histidine = ADP + protein N-phospho-L-histidine.</text>
        <dbReference type="EC" id="2.7.13.3"/>
    </reaction>
</comment>
<dbReference type="EC" id="2.7.13.3" evidence="3"/>
<dbReference type="Gene3D" id="1.10.287.130">
    <property type="match status" value="1"/>
</dbReference>
<reference evidence="11 12" key="1">
    <citation type="submission" date="2018-09" db="EMBL/GenBank/DDBJ databases">
        <title>Discovery and Ecogenomic Context for Candidatus Cryosericales, a Global Caldiserica Order Active in Thawing Permafrost.</title>
        <authorList>
            <person name="Martinez M.A."/>
            <person name="Woodcroft B.J."/>
            <person name="Ignacio Espinoza J.C."/>
            <person name="Zayed A."/>
            <person name="Singleton C.M."/>
            <person name="Boyd J."/>
            <person name="Li Y.-F."/>
            <person name="Purvine S."/>
            <person name="Maughan H."/>
            <person name="Hodgkins S.B."/>
            <person name="Anderson D."/>
            <person name="Sederholm M."/>
            <person name="Temperton B."/>
            <person name="Saleska S.R."/>
            <person name="Tyson G.W."/>
            <person name="Rich V.I."/>
        </authorList>
    </citation>
    <scope>NUCLEOTIDE SEQUENCE [LARGE SCALE GENOMIC DNA]</scope>
    <source>
        <strain evidence="11 12">SMC7</strain>
    </source>
</reference>
<dbReference type="PANTHER" id="PTHR45453:SF1">
    <property type="entry name" value="PHOSPHATE REGULON SENSOR PROTEIN PHOR"/>
    <property type="match status" value="1"/>
</dbReference>
<keyword evidence="4" id="KW-0597">Phosphoprotein</keyword>
<dbReference type="CDD" id="cd00075">
    <property type="entry name" value="HATPase"/>
    <property type="match status" value="1"/>
</dbReference>
<name>A0A398CZL7_9BACT</name>
<keyword evidence="8" id="KW-0472">Membrane</keyword>
<feature type="domain" description="Histidine kinase" evidence="9">
    <location>
        <begin position="160"/>
        <end position="378"/>
    </location>
</feature>
<dbReference type="SUPFAM" id="SSF55874">
    <property type="entry name" value="ATPase domain of HSP90 chaperone/DNA topoisomerase II/histidine kinase"/>
    <property type="match status" value="1"/>
</dbReference>
<dbReference type="InterPro" id="IPR004358">
    <property type="entry name" value="Sig_transdc_His_kin-like_C"/>
</dbReference>
<evidence type="ECO:0000313" key="11">
    <source>
        <dbReference type="EMBL" id="RIE06709.1"/>
    </source>
</evidence>
<keyword evidence="5" id="KW-0808">Transferase</keyword>